<evidence type="ECO:0000259" key="8">
    <source>
        <dbReference type="Pfam" id="PF02770"/>
    </source>
</evidence>
<dbReference type="Pfam" id="PF02770">
    <property type="entry name" value="Acyl-CoA_dh_M"/>
    <property type="match status" value="1"/>
</dbReference>
<evidence type="ECO:0000259" key="7">
    <source>
        <dbReference type="Pfam" id="PF00441"/>
    </source>
</evidence>
<dbReference type="EC" id="1.3.8.7" evidence="10"/>
<gene>
    <name evidence="10" type="ORF">JOF36_004648</name>
</gene>
<keyword evidence="4 5" id="KW-0274">FAD</keyword>
<evidence type="ECO:0000259" key="9">
    <source>
        <dbReference type="Pfam" id="PF02771"/>
    </source>
</evidence>
<feature type="domain" description="Acyl-CoA dehydrogenase/oxidase C-terminal" evidence="7">
    <location>
        <begin position="268"/>
        <end position="410"/>
    </location>
</feature>
<comment type="cofactor">
    <cofactor evidence="1 5">
        <name>FAD</name>
        <dbReference type="ChEBI" id="CHEBI:57692"/>
    </cofactor>
</comment>
<reference evidence="10 11" key="1">
    <citation type="submission" date="2021-03" db="EMBL/GenBank/DDBJ databases">
        <title>Sequencing the genomes of 1000 actinobacteria strains.</title>
        <authorList>
            <person name="Klenk H.-P."/>
        </authorList>
    </citation>
    <scope>NUCLEOTIDE SEQUENCE [LARGE SCALE GENOMIC DNA]</scope>
    <source>
        <strain evidence="10 11">DSM 45256</strain>
    </source>
</reference>
<comment type="caution">
    <text evidence="10">The sequence shown here is derived from an EMBL/GenBank/DDBJ whole genome shotgun (WGS) entry which is preliminary data.</text>
</comment>
<proteinExistence type="inferred from homology"/>
<dbReference type="InterPro" id="IPR013786">
    <property type="entry name" value="AcylCoA_DH/ox_N"/>
</dbReference>
<dbReference type="RefSeq" id="WP_245350948.1">
    <property type="nucleotide sequence ID" value="NZ_JAGINU010000001.1"/>
</dbReference>
<comment type="similarity">
    <text evidence="2 5">Belongs to the acyl-CoA dehydrogenase family.</text>
</comment>
<evidence type="ECO:0000256" key="6">
    <source>
        <dbReference type="SAM" id="MobiDB-lite"/>
    </source>
</evidence>
<dbReference type="Proteomes" id="UP001519295">
    <property type="component" value="Unassembled WGS sequence"/>
</dbReference>
<name>A0ABS4VYB8_9PSEU</name>
<dbReference type="GO" id="GO:0070991">
    <property type="term" value="F:medium-chain fatty acyl-CoA dehydrogenase activity"/>
    <property type="evidence" value="ECO:0007669"/>
    <property type="project" value="UniProtKB-EC"/>
</dbReference>
<evidence type="ECO:0000256" key="2">
    <source>
        <dbReference type="ARBA" id="ARBA00009347"/>
    </source>
</evidence>
<keyword evidence="11" id="KW-1185">Reference proteome</keyword>
<keyword evidence="3 5" id="KW-0285">Flavoprotein</keyword>
<evidence type="ECO:0000256" key="5">
    <source>
        <dbReference type="RuleBase" id="RU362125"/>
    </source>
</evidence>
<dbReference type="PANTHER" id="PTHR43884:SF12">
    <property type="entry name" value="ISOVALERYL-COA DEHYDROGENASE, MITOCHONDRIAL-RELATED"/>
    <property type="match status" value="1"/>
</dbReference>
<evidence type="ECO:0000256" key="1">
    <source>
        <dbReference type="ARBA" id="ARBA00001974"/>
    </source>
</evidence>
<dbReference type="Gene3D" id="2.40.110.10">
    <property type="entry name" value="Butyryl-CoA Dehydrogenase, subunit A, domain 2"/>
    <property type="match status" value="1"/>
</dbReference>
<dbReference type="PANTHER" id="PTHR43884">
    <property type="entry name" value="ACYL-COA DEHYDROGENASE"/>
    <property type="match status" value="1"/>
</dbReference>
<evidence type="ECO:0000313" key="11">
    <source>
        <dbReference type="Proteomes" id="UP001519295"/>
    </source>
</evidence>
<dbReference type="SUPFAM" id="SSF47203">
    <property type="entry name" value="Acyl-CoA dehydrogenase C-terminal domain-like"/>
    <property type="match status" value="1"/>
</dbReference>
<dbReference type="InterPro" id="IPR006091">
    <property type="entry name" value="Acyl-CoA_Oxase/DH_mid-dom"/>
</dbReference>
<dbReference type="Gene3D" id="1.10.540.10">
    <property type="entry name" value="Acyl-CoA dehydrogenase/oxidase, N-terminal domain"/>
    <property type="match status" value="1"/>
</dbReference>
<dbReference type="Pfam" id="PF00441">
    <property type="entry name" value="Acyl-CoA_dh_1"/>
    <property type="match status" value="1"/>
</dbReference>
<dbReference type="InterPro" id="IPR037069">
    <property type="entry name" value="AcylCoA_DH/ox_N_sf"/>
</dbReference>
<dbReference type="SUPFAM" id="SSF56645">
    <property type="entry name" value="Acyl-CoA dehydrogenase NM domain-like"/>
    <property type="match status" value="1"/>
</dbReference>
<dbReference type="InterPro" id="IPR036250">
    <property type="entry name" value="AcylCo_DH-like_C"/>
</dbReference>
<evidence type="ECO:0000256" key="3">
    <source>
        <dbReference type="ARBA" id="ARBA00022630"/>
    </source>
</evidence>
<feature type="domain" description="Acyl-CoA oxidase/dehydrogenase middle" evidence="8">
    <location>
        <begin position="169"/>
        <end position="250"/>
    </location>
</feature>
<dbReference type="Pfam" id="PF02771">
    <property type="entry name" value="Acyl-CoA_dh_N"/>
    <property type="match status" value="1"/>
</dbReference>
<evidence type="ECO:0000256" key="4">
    <source>
        <dbReference type="ARBA" id="ARBA00022827"/>
    </source>
</evidence>
<feature type="compositionally biased region" description="Polar residues" evidence="6">
    <location>
        <begin position="442"/>
        <end position="454"/>
    </location>
</feature>
<organism evidence="10 11">
    <name type="scientific">Pseudonocardia parietis</name>
    <dbReference type="NCBI Taxonomy" id="570936"/>
    <lineage>
        <taxon>Bacteria</taxon>
        <taxon>Bacillati</taxon>
        <taxon>Actinomycetota</taxon>
        <taxon>Actinomycetes</taxon>
        <taxon>Pseudonocardiales</taxon>
        <taxon>Pseudonocardiaceae</taxon>
        <taxon>Pseudonocardia</taxon>
    </lineage>
</organism>
<dbReference type="CDD" id="cd00567">
    <property type="entry name" value="ACAD"/>
    <property type="match status" value="1"/>
</dbReference>
<keyword evidence="5 10" id="KW-0560">Oxidoreductase</keyword>
<feature type="domain" description="Acyl-CoA dehydrogenase/oxidase N-terminal" evidence="9">
    <location>
        <begin position="16"/>
        <end position="129"/>
    </location>
</feature>
<dbReference type="InterPro" id="IPR046373">
    <property type="entry name" value="Acyl-CoA_Oxase/DH_mid-dom_sf"/>
</dbReference>
<feature type="region of interest" description="Disordered" evidence="6">
    <location>
        <begin position="442"/>
        <end position="478"/>
    </location>
</feature>
<sequence>MFEKVVCQMAIDFTLSDAQKKVQLDARDFAESVLAPIVRGADREPDPLTAFQMTKPAYIEAYRRGIAFCMLPKEYGGGGLTNVELILAAEEICAVDPGFACTVLVNGLGLLPVWYWGTEEQKEKVLGAATSDPSGEWIVGYGASEPAGTPGGTANFDTPLPAPAGIGVTARLDGDHYVINGRKYWPCNVGGWDGAGANTSLYVVRTNPEKGGTEGLAALLVDRGTPGVTFSTIDSFGHRLTPNSEVVFDNARVPRENLVEGTQGNGDLLINRNFAWSGPVAGIAAVGVARAAYEAALSWAKTYTAGGPHPIIHHQYVGYVLGDVAAKIEASRYFCWKAAHYIDQHDYHGELIGAMNKVFCTELLFDAVYKCLQVVGVNSADKKHMFEKYLREAAIFPIYDGGNFGMQRRRVHGVMASPGFEPRALMNDEYVEFTKDMETIGTVSPPTSVGTQRIETVPPPTPAGTDRVGTAAPAPVEA</sequence>
<dbReference type="InterPro" id="IPR009100">
    <property type="entry name" value="AcylCoA_DH/oxidase_NM_dom_sf"/>
</dbReference>
<accession>A0ABS4VYB8</accession>
<dbReference type="EMBL" id="JAGINU010000001">
    <property type="protein sequence ID" value="MBP2368952.1"/>
    <property type="molecule type" value="Genomic_DNA"/>
</dbReference>
<dbReference type="InterPro" id="IPR009075">
    <property type="entry name" value="AcylCo_DH/oxidase_C"/>
</dbReference>
<dbReference type="Gene3D" id="1.20.140.10">
    <property type="entry name" value="Butyryl-CoA Dehydrogenase, subunit A, domain 3"/>
    <property type="match status" value="1"/>
</dbReference>
<evidence type="ECO:0000313" key="10">
    <source>
        <dbReference type="EMBL" id="MBP2368952.1"/>
    </source>
</evidence>
<protein>
    <submittedName>
        <fullName evidence="10">Acyl-CoA dehydrogenase</fullName>
        <ecNumber evidence="10">1.3.8.7</ecNumber>
    </submittedName>
</protein>